<dbReference type="Pfam" id="PF07107">
    <property type="entry name" value="WI12"/>
    <property type="match status" value="1"/>
</dbReference>
<evidence type="ECO:0000313" key="1">
    <source>
        <dbReference type="EMBL" id="CAK9164130.1"/>
    </source>
</evidence>
<dbReference type="InterPro" id="IPR032710">
    <property type="entry name" value="NTF2-like_dom_sf"/>
</dbReference>
<dbReference type="PANTHER" id="PTHR33703:SF16">
    <property type="entry name" value="OS05G0342100 PROTEIN"/>
    <property type="match status" value="1"/>
</dbReference>
<gene>
    <name evidence="1" type="ORF">ILEXP_LOCUS33225</name>
</gene>
<accession>A0ABC8T816</accession>
<protein>
    <recommendedName>
        <fullName evidence="3">Wound-induced protein 1</fullName>
    </recommendedName>
</protein>
<dbReference type="PANTHER" id="PTHR33703">
    <property type="entry name" value="OS07G0691300 PROTEIN"/>
    <property type="match status" value="1"/>
</dbReference>
<organism evidence="1 2">
    <name type="scientific">Ilex paraguariensis</name>
    <name type="common">yerba mate</name>
    <dbReference type="NCBI Taxonomy" id="185542"/>
    <lineage>
        <taxon>Eukaryota</taxon>
        <taxon>Viridiplantae</taxon>
        <taxon>Streptophyta</taxon>
        <taxon>Embryophyta</taxon>
        <taxon>Tracheophyta</taxon>
        <taxon>Spermatophyta</taxon>
        <taxon>Magnoliopsida</taxon>
        <taxon>eudicotyledons</taxon>
        <taxon>Gunneridae</taxon>
        <taxon>Pentapetalae</taxon>
        <taxon>asterids</taxon>
        <taxon>campanulids</taxon>
        <taxon>Aquifoliales</taxon>
        <taxon>Aquifoliaceae</taxon>
        <taxon>Ilex</taxon>
    </lineage>
</organism>
<evidence type="ECO:0000313" key="2">
    <source>
        <dbReference type="Proteomes" id="UP001642360"/>
    </source>
</evidence>
<dbReference type="AlphaFoldDB" id="A0ABC8T816"/>
<proteinExistence type="predicted"/>
<name>A0ABC8T816_9AQUA</name>
<dbReference type="EMBL" id="CAUOFW020004169">
    <property type="protein sequence ID" value="CAK9164130.1"/>
    <property type="molecule type" value="Genomic_DNA"/>
</dbReference>
<comment type="caution">
    <text evidence="1">The sequence shown here is derived from an EMBL/GenBank/DDBJ whole genome shotgun (WGS) entry which is preliminary data.</text>
</comment>
<dbReference type="Proteomes" id="UP001642360">
    <property type="component" value="Unassembled WGS sequence"/>
</dbReference>
<dbReference type="SUPFAM" id="SSF54427">
    <property type="entry name" value="NTF2-like"/>
    <property type="match status" value="1"/>
</dbReference>
<sequence>MGIHLHHSPAPDFESRNKKLIKVLYKSLARRDVETVAPLLASDLEWWYHGPPHCQHMMRTLTGKSSHAEFKFRPRTIKSVGETLVIAEGWEGSKAYWVHVWTLRDDKITRFREYFNTWLTVLVHDSEDGSQSLKLWQSGEPEGTSRSLPQLVLAI</sequence>
<dbReference type="InterPro" id="IPR009798">
    <property type="entry name" value="Wun1-like"/>
</dbReference>
<dbReference type="Gene3D" id="3.10.450.50">
    <property type="match status" value="1"/>
</dbReference>
<evidence type="ECO:0008006" key="3">
    <source>
        <dbReference type="Google" id="ProtNLM"/>
    </source>
</evidence>
<keyword evidence="2" id="KW-1185">Reference proteome</keyword>
<reference evidence="1 2" key="1">
    <citation type="submission" date="2024-02" db="EMBL/GenBank/DDBJ databases">
        <authorList>
            <person name="Vignale AGUSTIN F."/>
            <person name="Sosa J E."/>
            <person name="Modenutti C."/>
        </authorList>
    </citation>
    <scope>NUCLEOTIDE SEQUENCE [LARGE SCALE GENOMIC DNA]</scope>
</reference>